<evidence type="ECO:0000313" key="2">
    <source>
        <dbReference type="Proteomes" id="UP000623967"/>
    </source>
</evidence>
<dbReference type="RefSeq" id="WP_202655388.1">
    <property type="nucleotide sequence ID" value="NZ_JAESWB010000278.1"/>
</dbReference>
<protein>
    <submittedName>
        <fullName evidence="1">Heptaprenyl diphosphate synthase component 1</fullName>
    </submittedName>
</protein>
<keyword evidence="2" id="KW-1185">Reference proteome</keyword>
<reference evidence="1 2" key="1">
    <citation type="submission" date="2021-01" db="EMBL/GenBank/DDBJ databases">
        <title>Genome public.</title>
        <authorList>
            <person name="Liu C."/>
            <person name="Sun Q."/>
        </authorList>
    </citation>
    <scope>NUCLEOTIDE SEQUENCE [LARGE SCALE GENOMIC DNA]</scope>
    <source>
        <strain evidence="1 2">YIM B02564</strain>
    </source>
</reference>
<sequence>MQEIRQKFTCMKGKVEKYVFNNYLLKHIETPIIDEDKLLILVSITDLLELPIAKLENYTLSTMLIQTALDTHEHISEKTDNEKSRQLTVLAGDYYSGLYYKLLADSEEIMMIKTLSNGVKEVNEHKIAVYHKESDNLENLMNNIKSLESALLKNFANYFQLDLWNEQTANILLFKRLLAEKKQYVQRKWSIVFEAIMHIINSHDDVHLSELTDKQQSHLINVYDQLLDRTKQTIEDGMNKIPFLNEFLESRIGFLVKQHQPYVKTFLEEG</sequence>
<dbReference type="EMBL" id="JAESWB010000278">
    <property type="protein sequence ID" value="MBL4954133.1"/>
    <property type="molecule type" value="Genomic_DNA"/>
</dbReference>
<comment type="caution">
    <text evidence="1">The sequence shown here is derived from an EMBL/GenBank/DDBJ whole genome shotgun (WGS) entry which is preliminary data.</text>
</comment>
<dbReference type="Gene3D" id="1.20.120.1450">
    <property type="match status" value="1"/>
</dbReference>
<accession>A0ABS1TU98</accession>
<proteinExistence type="predicted"/>
<dbReference type="Proteomes" id="UP000623967">
    <property type="component" value="Unassembled WGS sequence"/>
</dbReference>
<dbReference type="InterPro" id="IPR009920">
    <property type="entry name" value="HEPPP_synth_su1"/>
</dbReference>
<name>A0ABS1TU98_9BACI</name>
<dbReference type="Pfam" id="PF07307">
    <property type="entry name" value="HEPPP_synt_1"/>
    <property type="match status" value="1"/>
</dbReference>
<evidence type="ECO:0000313" key="1">
    <source>
        <dbReference type="EMBL" id="MBL4954133.1"/>
    </source>
</evidence>
<gene>
    <name evidence="1" type="ORF">JK635_18360</name>
</gene>
<organism evidence="1 2">
    <name type="scientific">Neobacillus paridis</name>
    <dbReference type="NCBI Taxonomy" id="2803862"/>
    <lineage>
        <taxon>Bacteria</taxon>
        <taxon>Bacillati</taxon>
        <taxon>Bacillota</taxon>
        <taxon>Bacilli</taxon>
        <taxon>Bacillales</taxon>
        <taxon>Bacillaceae</taxon>
        <taxon>Neobacillus</taxon>
    </lineage>
</organism>